<reference evidence="2" key="1">
    <citation type="submission" date="2021-04" db="EMBL/GenBank/DDBJ databases">
        <title>Pseudonocardia sp. nov., isolated from sandy soil of mangrove forest.</title>
        <authorList>
            <person name="Zan Z."/>
            <person name="Huang R."/>
            <person name="Liu W."/>
        </authorList>
    </citation>
    <scope>NUCLEOTIDE SEQUENCE</scope>
    <source>
        <strain evidence="2">S2-4</strain>
    </source>
</reference>
<sequence length="78" mass="8580">MARRGRAPSRRAPGGDCWTRVADLAAAGQLREDIDPSAARMLVLGALNWAAEWWDPDRGSIEDVIRTAQSMVLHALRP</sequence>
<gene>
    <name evidence="2" type="ORF">KDL28_14195</name>
</gene>
<dbReference type="Proteomes" id="UP001165283">
    <property type="component" value="Unassembled WGS sequence"/>
</dbReference>
<name>A0ABT0ZZM9_9PSEU</name>
<accession>A0ABT0ZZM9</accession>
<dbReference type="RefSeq" id="WP_252438713.1">
    <property type="nucleotide sequence ID" value="NZ_JAGSOV010000033.1"/>
</dbReference>
<dbReference type="Gene3D" id="1.10.357.10">
    <property type="entry name" value="Tetracycline Repressor, domain 2"/>
    <property type="match status" value="1"/>
</dbReference>
<proteinExistence type="predicted"/>
<protein>
    <recommendedName>
        <fullName evidence="1">HTH-type transcriptional repressor KstR2 C-terminal domain-containing protein</fullName>
    </recommendedName>
</protein>
<comment type="caution">
    <text evidence="2">The sequence shown here is derived from an EMBL/GenBank/DDBJ whole genome shotgun (WGS) entry which is preliminary data.</text>
</comment>
<evidence type="ECO:0000313" key="3">
    <source>
        <dbReference type="Proteomes" id="UP001165283"/>
    </source>
</evidence>
<dbReference type="EMBL" id="JAGSOV010000033">
    <property type="protein sequence ID" value="MCO1656207.1"/>
    <property type="molecule type" value="Genomic_DNA"/>
</dbReference>
<dbReference type="Pfam" id="PF17932">
    <property type="entry name" value="TetR_C_24"/>
    <property type="match status" value="1"/>
</dbReference>
<feature type="domain" description="HTH-type transcriptional repressor KstR2 C-terminal" evidence="1">
    <location>
        <begin position="21"/>
        <end position="75"/>
    </location>
</feature>
<dbReference type="SUPFAM" id="SSF48498">
    <property type="entry name" value="Tetracyclin repressor-like, C-terminal domain"/>
    <property type="match status" value="1"/>
</dbReference>
<keyword evidence="3" id="KW-1185">Reference proteome</keyword>
<organism evidence="2 3">
    <name type="scientific">Pseudonocardia humida</name>
    <dbReference type="NCBI Taxonomy" id="2800819"/>
    <lineage>
        <taxon>Bacteria</taxon>
        <taxon>Bacillati</taxon>
        <taxon>Actinomycetota</taxon>
        <taxon>Actinomycetes</taxon>
        <taxon>Pseudonocardiales</taxon>
        <taxon>Pseudonocardiaceae</taxon>
        <taxon>Pseudonocardia</taxon>
    </lineage>
</organism>
<evidence type="ECO:0000313" key="2">
    <source>
        <dbReference type="EMBL" id="MCO1656207.1"/>
    </source>
</evidence>
<dbReference type="InterPro" id="IPR041490">
    <property type="entry name" value="KstR2_TetR_C"/>
</dbReference>
<dbReference type="InterPro" id="IPR036271">
    <property type="entry name" value="Tet_transcr_reg_TetR-rel_C_sf"/>
</dbReference>
<evidence type="ECO:0000259" key="1">
    <source>
        <dbReference type="Pfam" id="PF17932"/>
    </source>
</evidence>